<gene>
    <name evidence="2" type="ORF">NJF43_17570</name>
</gene>
<feature type="compositionally biased region" description="Acidic residues" evidence="1">
    <location>
        <begin position="70"/>
        <end position="85"/>
    </location>
</feature>
<proteinExistence type="predicted"/>
<protein>
    <submittedName>
        <fullName evidence="2">Aspartate-semialdehyde dehydrogenase</fullName>
    </submittedName>
</protein>
<feature type="region of interest" description="Disordered" evidence="1">
    <location>
        <begin position="1"/>
        <end position="98"/>
    </location>
</feature>
<feature type="compositionally biased region" description="Basic and acidic residues" evidence="1">
    <location>
        <begin position="86"/>
        <end position="98"/>
    </location>
</feature>
<reference evidence="2" key="1">
    <citation type="submission" date="2022-06" db="EMBL/GenBank/DDBJ databases">
        <title>Detection of beta-lactamases in bacteria of animal origin.</title>
        <authorList>
            <person name="Mlynarcik P."/>
            <person name="Zdarska V."/>
            <person name="Chudobova H."/>
            <person name="Prochazkova P."/>
            <person name="Hricova K."/>
            <person name="Mezerova K."/>
            <person name="Bardon J."/>
            <person name="Dolejska M."/>
            <person name="Sukkar I."/>
            <person name="Kolar M."/>
        </authorList>
    </citation>
    <scope>NUCLEOTIDE SEQUENCE</scope>
    <source>
        <strain evidence="2">S 300-3</strain>
    </source>
</reference>
<comment type="caution">
    <text evidence="2">The sequence shown here is derived from an EMBL/GenBank/DDBJ whole genome shotgun (WGS) entry which is preliminary data.</text>
</comment>
<name>A0AA42BHV0_9GAMM</name>
<dbReference type="AlphaFoldDB" id="A0AA42BHV0"/>
<evidence type="ECO:0000256" key="1">
    <source>
        <dbReference type="SAM" id="MobiDB-lite"/>
    </source>
</evidence>
<feature type="compositionally biased region" description="Basic and acidic residues" evidence="1">
    <location>
        <begin position="42"/>
        <end position="59"/>
    </location>
</feature>
<sequence>MLPPIPSGVIQVTAQQDVVKPRPDTPPVTPVQASANESAISPDRRHPDDGVQLRQDEQRRRQRRARLAGEEEDEQAETDDDAELEELPRQGRWVDVEV</sequence>
<dbReference type="RefSeq" id="WP_253164371.1">
    <property type="nucleotide sequence ID" value="NZ_JAMYBS010000028.1"/>
</dbReference>
<evidence type="ECO:0000313" key="3">
    <source>
        <dbReference type="Proteomes" id="UP001165292"/>
    </source>
</evidence>
<accession>A0AA42BHV0</accession>
<dbReference type="EMBL" id="JAMYBS010000028">
    <property type="protein sequence ID" value="MCO7546568.1"/>
    <property type="molecule type" value="Genomic_DNA"/>
</dbReference>
<organism evidence="2 3">
    <name type="scientific">Stutzerimonas nitrititolerans</name>
    <dbReference type="NCBI Taxonomy" id="2482751"/>
    <lineage>
        <taxon>Bacteria</taxon>
        <taxon>Pseudomonadati</taxon>
        <taxon>Pseudomonadota</taxon>
        <taxon>Gammaproteobacteria</taxon>
        <taxon>Pseudomonadales</taxon>
        <taxon>Pseudomonadaceae</taxon>
        <taxon>Stutzerimonas</taxon>
    </lineage>
</organism>
<evidence type="ECO:0000313" key="2">
    <source>
        <dbReference type="EMBL" id="MCO7546568.1"/>
    </source>
</evidence>
<dbReference type="Proteomes" id="UP001165292">
    <property type="component" value="Unassembled WGS sequence"/>
</dbReference>